<name>A0A4R2N4I9_9PAST</name>
<dbReference type="GO" id="GO:0004540">
    <property type="term" value="F:RNA nuclease activity"/>
    <property type="evidence" value="ECO:0007669"/>
    <property type="project" value="InterPro"/>
</dbReference>
<dbReference type="Pfam" id="PF01936">
    <property type="entry name" value="NYN"/>
    <property type="match status" value="1"/>
</dbReference>
<dbReference type="OrthoDB" id="9783963at2"/>
<reference evidence="2 3" key="1">
    <citation type="submission" date="2019-03" db="EMBL/GenBank/DDBJ databases">
        <title>Genomic Encyclopedia of Type Strains, Phase IV (KMG-IV): sequencing the most valuable type-strain genomes for metagenomic binning, comparative biology and taxonomic classification.</title>
        <authorList>
            <person name="Goeker M."/>
        </authorList>
    </citation>
    <scope>NUCLEOTIDE SEQUENCE [LARGE SCALE GENOMIC DNA]</scope>
    <source>
        <strain evidence="2 3">DSM 16380</strain>
    </source>
</reference>
<evidence type="ECO:0000259" key="1">
    <source>
        <dbReference type="Pfam" id="PF01936"/>
    </source>
</evidence>
<evidence type="ECO:0000313" key="3">
    <source>
        <dbReference type="Proteomes" id="UP000295537"/>
    </source>
</evidence>
<dbReference type="PANTHER" id="PTHR35811">
    <property type="entry name" value="SLR1870 PROTEIN"/>
    <property type="match status" value="1"/>
</dbReference>
<evidence type="ECO:0000313" key="2">
    <source>
        <dbReference type="EMBL" id="TCP15401.1"/>
    </source>
</evidence>
<dbReference type="Gene3D" id="3.40.50.1010">
    <property type="entry name" value="5'-nuclease"/>
    <property type="match status" value="1"/>
</dbReference>
<feature type="domain" description="NYN" evidence="1">
    <location>
        <begin position="3"/>
        <end position="138"/>
    </location>
</feature>
<dbReference type="CDD" id="cd11297">
    <property type="entry name" value="PIN_LabA-like_N_1"/>
    <property type="match status" value="1"/>
</dbReference>
<dbReference type="RefSeq" id="WP_132502066.1">
    <property type="nucleotide sequence ID" value="NZ_LVXA01000001.1"/>
</dbReference>
<keyword evidence="3" id="KW-1185">Reference proteome</keyword>
<dbReference type="AlphaFoldDB" id="A0A4R2N4I9"/>
<gene>
    <name evidence="2" type="ORF">EV693_11821</name>
</gene>
<dbReference type="EMBL" id="SLXJ01000018">
    <property type="protein sequence ID" value="TCP15401.1"/>
    <property type="molecule type" value="Genomic_DNA"/>
</dbReference>
<dbReference type="Proteomes" id="UP000295537">
    <property type="component" value="Unassembled WGS sequence"/>
</dbReference>
<comment type="caution">
    <text evidence="2">The sequence shown here is derived from an EMBL/GenBank/DDBJ whole genome shotgun (WGS) entry which is preliminary data.</text>
</comment>
<organism evidence="2 3">
    <name type="scientific">Nicoletella semolina</name>
    <dbReference type="NCBI Taxonomy" id="271160"/>
    <lineage>
        <taxon>Bacteria</taxon>
        <taxon>Pseudomonadati</taxon>
        <taxon>Pseudomonadota</taxon>
        <taxon>Gammaproteobacteria</taxon>
        <taxon>Pasteurellales</taxon>
        <taxon>Pasteurellaceae</taxon>
        <taxon>Nicoletella</taxon>
    </lineage>
</organism>
<proteinExistence type="predicted"/>
<dbReference type="InterPro" id="IPR021139">
    <property type="entry name" value="NYN"/>
</dbReference>
<protein>
    <submittedName>
        <fullName evidence="2">NYN domain-containing protein</fullName>
    </submittedName>
</protein>
<sequence>MQKIALLIDAENGVLPILDVVIKRLNVFGNIIIKRAYGYFSQGNLKLEAWKAACLKHNIKIAHHFICKKQKNSSDIFLSIDAMDILYTQNIDVFAILSSDSDFSSLLQRLKLAEKRVIGFGKISPNLIYQELCDHFFHLPDESGTVELQKNEKIQPLVSPASIALVPISPKLTAEQKMIQNAFLKCKKYVDSTGFVRLSCFQGYLDKNFIVSAKKNHKTLTQWAVNSGYFKVRRNTSKEPCLKPNF</sequence>
<dbReference type="PANTHER" id="PTHR35811:SF1">
    <property type="entry name" value="HTH OST-TYPE DOMAIN-CONTAINING PROTEIN"/>
    <property type="match status" value="1"/>
</dbReference>
<accession>A0A4R2N4I9</accession>